<name>A0A1C7EDG5_9BACL</name>
<evidence type="ECO:0000313" key="2">
    <source>
        <dbReference type="EMBL" id="ANU21798.1"/>
    </source>
</evidence>
<dbReference type="Proteomes" id="UP000092650">
    <property type="component" value="Chromosome"/>
</dbReference>
<keyword evidence="3" id="KW-1185">Reference proteome</keyword>
<evidence type="ECO:0000256" key="1">
    <source>
        <dbReference type="SAM" id="SignalP"/>
    </source>
</evidence>
<dbReference type="InterPro" id="IPR015001">
    <property type="entry name" value="DUF1850"/>
</dbReference>
<dbReference type="EMBL" id="CP016539">
    <property type="protein sequence ID" value="ANU21798.1"/>
    <property type="molecule type" value="Genomic_DNA"/>
</dbReference>
<sequence length="143" mass="16712">MAVLLFFLLIKLPVIAFETDGERFYLKEEAFELSWIHSVEKEEWREYYERDGQMLRLTETHFKTFGAGVPSDGTILPSDDGFVHMRIDREFEELNLTVSENAQTMIRAGGREMPLYSLAEDYGTFRISVEYIHLWNYVGGKTL</sequence>
<keyword evidence="1" id="KW-0732">Signal</keyword>
<proteinExistence type="predicted"/>
<organism evidence="2 3">
    <name type="scientific">Planococcus plakortidis</name>
    <dbReference type="NCBI Taxonomy" id="1038856"/>
    <lineage>
        <taxon>Bacteria</taxon>
        <taxon>Bacillati</taxon>
        <taxon>Bacillota</taxon>
        <taxon>Bacilli</taxon>
        <taxon>Bacillales</taxon>
        <taxon>Caryophanaceae</taxon>
        <taxon>Planococcus</taxon>
    </lineage>
</organism>
<evidence type="ECO:0000313" key="3">
    <source>
        <dbReference type="Proteomes" id="UP000092650"/>
    </source>
</evidence>
<dbReference type="Pfam" id="PF08905">
    <property type="entry name" value="DUF1850"/>
    <property type="match status" value="1"/>
</dbReference>
<dbReference type="OrthoDB" id="4411648at2"/>
<evidence type="ECO:0008006" key="4">
    <source>
        <dbReference type="Google" id="ProtNLM"/>
    </source>
</evidence>
<protein>
    <recommendedName>
        <fullName evidence="4">DUF1850 domain-containing protein</fullName>
    </recommendedName>
</protein>
<dbReference type="KEGG" id="ppla:BBI15_14795"/>
<gene>
    <name evidence="2" type="ORF">BBI15_14795</name>
</gene>
<dbReference type="AlphaFoldDB" id="A0A1C7EDG5"/>
<accession>A0A1C7EDG5</accession>
<dbReference type="STRING" id="1038856.BBI15_14795"/>
<feature type="chain" id="PRO_5038643361" description="DUF1850 domain-containing protein" evidence="1">
    <location>
        <begin position="17"/>
        <end position="143"/>
    </location>
</feature>
<reference evidence="2" key="1">
    <citation type="submission" date="2016-10" db="EMBL/GenBank/DDBJ databases">
        <authorList>
            <person name="See-Too W.S."/>
        </authorList>
    </citation>
    <scope>NUCLEOTIDE SEQUENCE [LARGE SCALE GENOMIC DNA]</scope>
    <source>
        <strain evidence="2">DSM 23997</strain>
    </source>
</reference>
<feature type="signal peptide" evidence="1">
    <location>
        <begin position="1"/>
        <end position="16"/>
    </location>
</feature>